<feature type="transmembrane region" description="Helical" evidence="7">
    <location>
        <begin position="243"/>
        <end position="265"/>
    </location>
</feature>
<keyword evidence="5 7" id="KW-1133">Transmembrane helix</keyword>
<keyword evidence="3" id="KW-1003">Cell membrane</keyword>
<dbReference type="STRING" id="1416806.CAL12_04275"/>
<evidence type="ECO:0000256" key="5">
    <source>
        <dbReference type="ARBA" id="ARBA00022989"/>
    </source>
</evidence>
<gene>
    <name evidence="9" type="ORF">CAL12_04275</name>
</gene>
<dbReference type="CDD" id="cd06261">
    <property type="entry name" value="TM_PBP2"/>
    <property type="match status" value="1"/>
</dbReference>
<dbReference type="InterPro" id="IPR000515">
    <property type="entry name" value="MetI-like"/>
</dbReference>
<comment type="subcellular location">
    <subcellularLocation>
        <location evidence="1 7">Cell membrane</location>
        <topology evidence="1 7">Multi-pass membrane protein</topology>
    </subcellularLocation>
</comment>
<evidence type="ECO:0000313" key="10">
    <source>
        <dbReference type="Proteomes" id="UP000194151"/>
    </source>
</evidence>
<dbReference type="KEGG" id="bgv:CAL12_04275"/>
<evidence type="ECO:0000256" key="4">
    <source>
        <dbReference type="ARBA" id="ARBA00022692"/>
    </source>
</evidence>
<evidence type="ECO:0000256" key="7">
    <source>
        <dbReference type="RuleBase" id="RU363032"/>
    </source>
</evidence>
<dbReference type="OrthoDB" id="9806809at2"/>
<feature type="transmembrane region" description="Helical" evidence="7">
    <location>
        <begin position="191"/>
        <end position="223"/>
    </location>
</feature>
<proteinExistence type="inferred from homology"/>
<feature type="transmembrane region" description="Helical" evidence="7">
    <location>
        <begin position="85"/>
        <end position="108"/>
    </location>
</feature>
<protein>
    <submittedName>
        <fullName evidence="9">Nitrate ABC transporter permease</fullName>
    </submittedName>
</protein>
<keyword evidence="6 7" id="KW-0472">Membrane</keyword>
<dbReference type="Pfam" id="PF00528">
    <property type="entry name" value="BPD_transp_1"/>
    <property type="match status" value="1"/>
</dbReference>
<feature type="domain" description="ABC transmembrane type-1" evidence="8">
    <location>
        <begin position="81"/>
        <end position="267"/>
    </location>
</feature>
<dbReference type="SUPFAM" id="SSF161098">
    <property type="entry name" value="MetI-like"/>
    <property type="match status" value="1"/>
</dbReference>
<dbReference type="Gene3D" id="1.10.3720.10">
    <property type="entry name" value="MetI-like"/>
    <property type="match status" value="1"/>
</dbReference>
<dbReference type="PANTHER" id="PTHR30151:SF38">
    <property type="entry name" value="ALIPHATIC SULFONATES TRANSPORT PERMEASE PROTEIN SSUC-RELATED"/>
    <property type="match status" value="1"/>
</dbReference>
<dbReference type="InterPro" id="IPR035906">
    <property type="entry name" value="MetI-like_sf"/>
</dbReference>
<feature type="transmembrane region" description="Helical" evidence="7">
    <location>
        <begin position="120"/>
        <end position="141"/>
    </location>
</feature>
<evidence type="ECO:0000256" key="6">
    <source>
        <dbReference type="ARBA" id="ARBA00023136"/>
    </source>
</evidence>
<evidence type="ECO:0000313" key="9">
    <source>
        <dbReference type="EMBL" id="ARP80119.1"/>
    </source>
</evidence>
<dbReference type="GO" id="GO:0005886">
    <property type="term" value="C:plasma membrane"/>
    <property type="evidence" value="ECO:0007669"/>
    <property type="project" value="UniProtKB-SubCell"/>
</dbReference>
<feature type="transmembrane region" description="Helical" evidence="7">
    <location>
        <begin position="147"/>
        <end position="166"/>
    </location>
</feature>
<name>A0A1W6YGH3_9BORD</name>
<evidence type="ECO:0000259" key="8">
    <source>
        <dbReference type="PROSITE" id="PS50928"/>
    </source>
</evidence>
<comment type="similarity">
    <text evidence="7">Belongs to the binding-protein-dependent transport system permease family.</text>
</comment>
<reference evidence="9 10" key="1">
    <citation type="submission" date="2017-05" db="EMBL/GenBank/DDBJ databases">
        <title>Complete and WGS of Bordetella genogroups.</title>
        <authorList>
            <person name="Spilker T."/>
            <person name="LiPuma J."/>
        </authorList>
    </citation>
    <scope>NUCLEOTIDE SEQUENCE [LARGE SCALE GENOMIC DNA]</scope>
    <source>
        <strain evidence="9 10">AU19157</strain>
    </source>
</reference>
<dbReference type="EMBL" id="CP021108">
    <property type="protein sequence ID" value="ARP80119.1"/>
    <property type="molecule type" value="Genomic_DNA"/>
</dbReference>
<feature type="transmembrane region" description="Helical" evidence="7">
    <location>
        <begin position="36"/>
        <end position="54"/>
    </location>
</feature>
<evidence type="ECO:0000256" key="3">
    <source>
        <dbReference type="ARBA" id="ARBA00022475"/>
    </source>
</evidence>
<keyword evidence="4 7" id="KW-0812">Transmembrane</keyword>
<evidence type="ECO:0000256" key="2">
    <source>
        <dbReference type="ARBA" id="ARBA00022448"/>
    </source>
</evidence>
<evidence type="ECO:0000256" key="1">
    <source>
        <dbReference type="ARBA" id="ARBA00004651"/>
    </source>
</evidence>
<dbReference type="PROSITE" id="PS50928">
    <property type="entry name" value="ABC_TM1"/>
    <property type="match status" value="1"/>
</dbReference>
<dbReference type="RefSeq" id="WP_086063350.1">
    <property type="nucleotide sequence ID" value="NZ_CP021108.1"/>
</dbReference>
<accession>A0A1W6YGH3</accession>
<dbReference type="AlphaFoldDB" id="A0A1W6YGH3"/>
<keyword evidence="10" id="KW-1185">Reference proteome</keyword>
<organism evidence="9 10">
    <name type="scientific">Bordetella genomosp. 8</name>
    <dbReference type="NCBI Taxonomy" id="1416806"/>
    <lineage>
        <taxon>Bacteria</taxon>
        <taxon>Pseudomonadati</taxon>
        <taxon>Pseudomonadota</taxon>
        <taxon>Betaproteobacteria</taxon>
        <taxon>Burkholderiales</taxon>
        <taxon>Alcaligenaceae</taxon>
        <taxon>Bordetella</taxon>
    </lineage>
</organism>
<sequence length="278" mass="30439">MNTDNAILDRPAARKARSVSAVARLKGVLSKSTPQILFFVVLVGGWEAMARVLHSPLVPDSAAIAGELLRIVASGFAFIEIGVTFWRMSLGFLLALAIALPIGIVTALSRFAQRFFEPGIILGLTVPGLVWALLCVIWFGVSLSSPVVAVALGVLPALIISVQHGIRSLDHDLVDMVHVFRMPRAMVLRKVWLPLLYSFIISGCRVGFSIAWKVIVLVEIFGMSDGVGYQLNAQFSTQNVEGVLAWTIAFWAAMLLVEHGIFQALESHANRWKKRPRE</sequence>
<dbReference type="PANTHER" id="PTHR30151">
    <property type="entry name" value="ALKANE SULFONATE ABC TRANSPORTER-RELATED, MEMBRANE SUBUNIT"/>
    <property type="match status" value="1"/>
</dbReference>
<dbReference type="GO" id="GO:0055085">
    <property type="term" value="P:transmembrane transport"/>
    <property type="evidence" value="ECO:0007669"/>
    <property type="project" value="InterPro"/>
</dbReference>
<dbReference type="Proteomes" id="UP000194151">
    <property type="component" value="Chromosome"/>
</dbReference>
<keyword evidence="2 7" id="KW-0813">Transport</keyword>